<accession>A0A2M8P8U0</accession>
<dbReference type="InterPro" id="IPR011009">
    <property type="entry name" value="Kinase-like_dom_sf"/>
</dbReference>
<dbReference type="SUPFAM" id="SSF56112">
    <property type="entry name" value="Protein kinase-like (PK-like)"/>
    <property type="match status" value="1"/>
</dbReference>
<reference evidence="2 3" key="1">
    <citation type="submission" date="2017-11" db="EMBL/GenBank/DDBJ databases">
        <title>Evolution of Phototrophy in the Chloroflexi Phylum Driven by Horizontal Gene Transfer.</title>
        <authorList>
            <person name="Ward L.M."/>
            <person name="Hemp J."/>
            <person name="Shih P.M."/>
            <person name="Mcglynn S.E."/>
            <person name="Fischer W."/>
        </authorList>
    </citation>
    <scope>NUCLEOTIDE SEQUENCE [LARGE SCALE GENOMIC DNA]</scope>
    <source>
        <strain evidence="2">JP3_13</strain>
    </source>
</reference>
<dbReference type="AlphaFoldDB" id="A0A2M8P8U0"/>
<proteinExistence type="predicted"/>
<sequence length="123" mass="13386">MPFVANTPYRVMYMHMNDQPPALQKYDPALPESLNAVIQRAMAKAPEDRFPSAVALVEAFEEALRAVPSQVNISAAQQSPLAAEPKASPNTTTPTRRRWLLIGLIMVVALSAIVIAVMLSGRS</sequence>
<dbReference type="Proteomes" id="UP000229681">
    <property type="component" value="Unassembled WGS sequence"/>
</dbReference>
<organism evidence="2 3">
    <name type="scientific">Candidatus Thermofonsia Clade 1 bacterium</name>
    <dbReference type="NCBI Taxonomy" id="2364210"/>
    <lineage>
        <taxon>Bacteria</taxon>
        <taxon>Bacillati</taxon>
        <taxon>Chloroflexota</taxon>
        <taxon>Candidatus Thermofontia</taxon>
        <taxon>Candidatus Thermofonsia Clade 1</taxon>
    </lineage>
</organism>
<evidence type="ECO:0008006" key="4">
    <source>
        <dbReference type="Google" id="ProtNLM"/>
    </source>
</evidence>
<keyword evidence="1" id="KW-0812">Transmembrane</keyword>
<keyword evidence="1" id="KW-0472">Membrane</keyword>
<keyword evidence="1" id="KW-1133">Transmembrane helix</keyword>
<evidence type="ECO:0000256" key="1">
    <source>
        <dbReference type="SAM" id="Phobius"/>
    </source>
</evidence>
<feature type="transmembrane region" description="Helical" evidence="1">
    <location>
        <begin position="99"/>
        <end position="119"/>
    </location>
</feature>
<name>A0A2M8P8U0_9CHLR</name>
<evidence type="ECO:0000313" key="2">
    <source>
        <dbReference type="EMBL" id="PJF33952.1"/>
    </source>
</evidence>
<comment type="caution">
    <text evidence="2">The sequence shown here is derived from an EMBL/GenBank/DDBJ whole genome shotgun (WGS) entry which is preliminary data.</text>
</comment>
<protein>
    <recommendedName>
        <fullName evidence="4">Serine/threonine protein kinase</fullName>
    </recommendedName>
</protein>
<evidence type="ECO:0000313" key="3">
    <source>
        <dbReference type="Proteomes" id="UP000229681"/>
    </source>
</evidence>
<dbReference type="EMBL" id="PGTM01000675">
    <property type="protein sequence ID" value="PJF33952.1"/>
    <property type="molecule type" value="Genomic_DNA"/>
</dbReference>
<dbReference type="Gene3D" id="1.10.510.10">
    <property type="entry name" value="Transferase(Phosphotransferase) domain 1"/>
    <property type="match status" value="1"/>
</dbReference>
<gene>
    <name evidence="2" type="ORF">CUN49_17315</name>
</gene>